<sequence length="121" mass="14283">MASSFSLWKMYRRRDIHGDSINKAQLKDFWDQISDQSFDSRLRTVFDMVDKDADGRITKEEIKETICLSATTNKLSNIQQQAKEYAALIMEELDPEEIGFIMVFTSSYFRSFWYKLFIIVV</sequence>
<dbReference type="GeneID" id="110273181"/>
<dbReference type="InterPro" id="IPR018247">
    <property type="entry name" value="EF_Hand_1_Ca_BS"/>
</dbReference>
<dbReference type="InterPro" id="IPR011992">
    <property type="entry name" value="EF-hand-dom_pair"/>
</dbReference>
<dbReference type="PROSITE" id="PS00018">
    <property type="entry name" value="EF_HAND_1"/>
    <property type="match status" value="1"/>
</dbReference>
<proteinExistence type="predicted"/>
<dbReference type="GO" id="GO:0005509">
    <property type="term" value="F:calcium ion binding"/>
    <property type="evidence" value="ECO:0007669"/>
    <property type="project" value="InterPro"/>
</dbReference>
<dbReference type="SUPFAM" id="SSF47473">
    <property type="entry name" value="EF-hand"/>
    <property type="match status" value="1"/>
</dbReference>
<keyword evidence="1" id="KW-0106">Calcium</keyword>
<reference evidence="3" key="1">
    <citation type="journal article" date="2016" name="Nat. Genet.">
        <title>The genome sequences of Arachis duranensis and Arachis ipaensis, the diploid ancestors of cultivated peanut.</title>
        <authorList>
            <person name="Bertioli D.J."/>
            <person name="Cannon S.B."/>
            <person name="Froenicke L."/>
            <person name="Huang G."/>
            <person name="Farmer A.D."/>
            <person name="Cannon E.K."/>
            <person name="Liu X."/>
            <person name="Gao D."/>
            <person name="Clevenger J."/>
            <person name="Dash S."/>
            <person name="Ren L."/>
            <person name="Moretzsohn M.C."/>
            <person name="Shirasawa K."/>
            <person name="Huang W."/>
            <person name="Vidigal B."/>
            <person name="Abernathy B."/>
            <person name="Chu Y."/>
            <person name="Niederhuth C.E."/>
            <person name="Umale P."/>
            <person name="Araujo A.C."/>
            <person name="Kozik A."/>
            <person name="Kim K.D."/>
            <person name="Burow M.D."/>
            <person name="Varshney R.K."/>
            <person name="Wang X."/>
            <person name="Zhang X."/>
            <person name="Barkley N."/>
            <person name="Guimaraes P.M."/>
            <person name="Isobe S."/>
            <person name="Guo B."/>
            <person name="Liao B."/>
            <person name="Stalker H.T."/>
            <person name="Schmitz R.J."/>
            <person name="Scheffler B.E."/>
            <person name="Leal-Bertioli S.C."/>
            <person name="Xun X."/>
            <person name="Jackson S.A."/>
            <person name="Michelmore R."/>
            <person name="Ozias-Akins P."/>
        </authorList>
    </citation>
    <scope>NUCLEOTIDE SEQUENCE [LARGE SCALE GENOMIC DNA]</scope>
    <source>
        <strain evidence="3">cv. V14167</strain>
    </source>
</reference>
<reference evidence="4" key="2">
    <citation type="submission" date="2025-08" db="UniProtKB">
        <authorList>
            <consortium name="RefSeq"/>
        </authorList>
    </citation>
    <scope>IDENTIFICATION</scope>
    <source>
        <tissue evidence="4">Whole plant</tissue>
    </source>
</reference>
<dbReference type="KEGG" id="adu:110273181"/>
<dbReference type="Gene3D" id="1.10.238.10">
    <property type="entry name" value="EF-hand"/>
    <property type="match status" value="1"/>
</dbReference>
<keyword evidence="3" id="KW-1185">Reference proteome</keyword>
<dbReference type="Proteomes" id="UP000515211">
    <property type="component" value="Chromosome 6"/>
</dbReference>
<feature type="domain" description="EF-hand" evidence="2">
    <location>
        <begin position="37"/>
        <end position="72"/>
    </location>
</feature>
<dbReference type="AlphaFoldDB" id="A0A9C6WUD4"/>
<evidence type="ECO:0000313" key="4">
    <source>
        <dbReference type="RefSeq" id="XP_052118984.1"/>
    </source>
</evidence>
<dbReference type="InterPro" id="IPR013623">
    <property type="entry name" value="NADPH_Ox"/>
</dbReference>
<protein>
    <submittedName>
        <fullName evidence="4">Respiratory burst oxidase homolog protein D-like</fullName>
    </submittedName>
</protein>
<organism evidence="3 4">
    <name type="scientific">Arachis duranensis</name>
    <name type="common">Wild peanut</name>
    <dbReference type="NCBI Taxonomy" id="130453"/>
    <lineage>
        <taxon>Eukaryota</taxon>
        <taxon>Viridiplantae</taxon>
        <taxon>Streptophyta</taxon>
        <taxon>Embryophyta</taxon>
        <taxon>Tracheophyta</taxon>
        <taxon>Spermatophyta</taxon>
        <taxon>Magnoliopsida</taxon>
        <taxon>eudicotyledons</taxon>
        <taxon>Gunneridae</taxon>
        <taxon>Pentapetalae</taxon>
        <taxon>rosids</taxon>
        <taxon>fabids</taxon>
        <taxon>Fabales</taxon>
        <taxon>Fabaceae</taxon>
        <taxon>Papilionoideae</taxon>
        <taxon>50 kb inversion clade</taxon>
        <taxon>dalbergioids sensu lato</taxon>
        <taxon>Dalbergieae</taxon>
        <taxon>Pterocarpus clade</taxon>
        <taxon>Arachis</taxon>
    </lineage>
</organism>
<accession>A0A9C6WUD4</accession>
<evidence type="ECO:0000259" key="2">
    <source>
        <dbReference type="PROSITE" id="PS50222"/>
    </source>
</evidence>
<evidence type="ECO:0000256" key="1">
    <source>
        <dbReference type="ARBA" id="ARBA00022837"/>
    </source>
</evidence>
<dbReference type="Pfam" id="PF13202">
    <property type="entry name" value="EF-hand_5"/>
    <property type="match status" value="1"/>
</dbReference>
<dbReference type="Pfam" id="PF08414">
    <property type="entry name" value="NADPH_Ox"/>
    <property type="match status" value="1"/>
</dbReference>
<evidence type="ECO:0000313" key="3">
    <source>
        <dbReference type="Proteomes" id="UP000515211"/>
    </source>
</evidence>
<dbReference type="PROSITE" id="PS50222">
    <property type="entry name" value="EF_HAND_2"/>
    <property type="match status" value="1"/>
</dbReference>
<dbReference type="GO" id="GO:0050664">
    <property type="term" value="F:oxidoreductase activity, acting on NAD(P)H, oxygen as acceptor"/>
    <property type="evidence" value="ECO:0007669"/>
    <property type="project" value="InterPro"/>
</dbReference>
<dbReference type="InterPro" id="IPR002048">
    <property type="entry name" value="EF_hand_dom"/>
</dbReference>
<gene>
    <name evidence="4" type="primary">LOC110273181</name>
</gene>
<name>A0A9C6WUD4_ARADU</name>
<dbReference type="GO" id="GO:0004601">
    <property type="term" value="F:peroxidase activity"/>
    <property type="evidence" value="ECO:0007669"/>
    <property type="project" value="InterPro"/>
</dbReference>
<dbReference type="RefSeq" id="XP_052118984.1">
    <property type="nucleotide sequence ID" value="XM_052263024.1"/>
</dbReference>